<evidence type="ECO:0000256" key="1">
    <source>
        <dbReference type="ARBA" id="ARBA00009902"/>
    </source>
</evidence>
<keyword evidence="3 4" id="KW-0326">Glycosidase</keyword>
<dbReference type="OrthoDB" id="202537at2759"/>
<dbReference type="Pfam" id="PF00251">
    <property type="entry name" value="Glyco_hydro_32N"/>
    <property type="match status" value="1"/>
</dbReference>
<dbReference type="SUPFAM" id="SSF75005">
    <property type="entry name" value="Arabinanase/levansucrase/invertase"/>
    <property type="match status" value="1"/>
</dbReference>
<reference evidence="7 8" key="1">
    <citation type="journal article" date="2016" name="Genome Biol. Evol.">
        <title>Divergent and convergent evolution of fungal pathogenicity.</title>
        <authorList>
            <person name="Shang Y."/>
            <person name="Xiao G."/>
            <person name="Zheng P."/>
            <person name="Cen K."/>
            <person name="Zhan S."/>
            <person name="Wang C."/>
        </authorList>
    </citation>
    <scope>NUCLEOTIDE SEQUENCE [LARGE SCALE GENOMIC DNA]</scope>
    <source>
        <strain evidence="7 8">RCEF 2490</strain>
    </source>
</reference>
<organism evidence="7 8">
    <name type="scientific">Moelleriella libera RCEF 2490</name>
    <dbReference type="NCBI Taxonomy" id="1081109"/>
    <lineage>
        <taxon>Eukaryota</taxon>
        <taxon>Fungi</taxon>
        <taxon>Dikarya</taxon>
        <taxon>Ascomycota</taxon>
        <taxon>Pezizomycotina</taxon>
        <taxon>Sordariomycetes</taxon>
        <taxon>Hypocreomycetidae</taxon>
        <taxon>Hypocreales</taxon>
        <taxon>Clavicipitaceae</taxon>
        <taxon>Moelleriella</taxon>
    </lineage>
</organism>
<dbReference type="STRING" id="1081109.A0A166VG30"/>
<evidence type="ECO:0000313" key="8">
    <source>
        <dbReference type="Proteomes" id="UP000078544"/>
    </source>
</evidence>
<name>A0A166VG30_9HYPO</name>
<comment type="caution">
    <text evidence="7">The sequence shown here is derived from an EMBL/GenBank/DDBJ whole genome shotgun (WGS) entry which is preliminary data.</text>
</comment>
<feature type="domain" description="Glycosyl hydrolase family 32 N-terminal" evidence="5">
    <location>
        <begin position="1"/>
        <end position="301"/>
    </location>
</feature>
<dbReference type="InterPro" id="IPR013148">
    <property type="entry name" value="Glyco_hydro_32_N"/>
</dbReference>
<evidence type="ECO:0000256" key="4">
    <source>
        <dbReference type="RuleBase" id="RU362110"/>
    </source>
</evidence>
<keyword evidence="8" id="KW-1185">Reference proteome</keyword>
<dbReference type="Pfam" id="PF08244">
    <property type="entry name" value="Glyco_hydro_32C"/>
    <property type="match status" value="1"/>
</dbReference>
<evidence type="ECO:0000256" key="3">
    <source>
        <dbReference type="ARBA" id="ARBA00023295"/>
    </source>
</evidence>
<dbReference type="SUPFAM" id="SSF49899">
    <property type="entry name" value="Concanavalin A-like lectins/glucanases"/>
    <property type="match status" value="1"/>
</dbReference>
<dbReference type="CDD" id="cd18622">
    <property type="entry name" value="GH32_Inu-like"/>
    <property type="match status" value="1"/>
</dbReference>
<evidence type="ECO:0000256" key="2">
    <source>
        <dbReference type="ARBA" id="ARBA00022801"/>
    </source>
</evidence>
<proteinExistence type="inferred from homology"/>
<dbReference type="InterPro" id="IPR001362">
    <property type="entry name" value="Glyco_hydro_32"/>
</dbReference>
<dbReference type="Proteomes" id="UP000078544">
    <property type="component" value="Unassembled WGS sequence"/>
</dbReference>
<dbReference type="Gene3D" id="2.60.120.560">
    <property type="entry name" value="Exo-inulinase, domain 1"/>
    <property type="match status" value="1"/>
</dbReference>
<evidence type="ECO:0000259" key="5">
    <source>
        <dbReference type="Pfam" id="PF00251"/>
    </source>
</evidence>
<dbReference type="EMBL" id="AZGY01000001">
    <property type="protein sequence ID" value="OAA33623.1"/>
    <property type="molecule type" value="Genomic_DNA"/>
</dbReference>
<evidence type="ECO:0000313" key="7">
    <source>
        <dbReference type="EMBL" id="OAA33623.1"/>
    </source>
</evidence>
<comment type="similarity">
    <text evidence="1 4">Belongs to the glycosyl hydrolase 32 family.</text>
</comment>
<accession>A0A166VG30</accession>
<dbReference type="SMART" id="SM00640">
    <property type="entry name" value="Glyco_32"/>
    <property type="match status" value="1"/>
</dbReference>
<dbReference type="Gene3D" id="2.115.10.20">
    <property type="entry name" value="Glycosyl hydrolase domain, family 43"/>
    <property type="match status" value="1"/>
</dbReference>
<dbReference type="InterPro" id="IPR013320">
    <property type="entry name" value="ConA-like_dom_sf"/>
</dbReference>
<dbReference type="GO" id="GO:0000324">
    <property type="term" value="C:fungal-type vacuole"/>
    <property type="evidence" value="ECO:0007669"/>
    <property type="project" value="TreeGrafter"/>
</dbReference>
<evidence type="ECO:0000259" key="6">
    <source>
        <dbReference type="Pfam" id="PF08244"/>
    </source>
</evidence>
<dbReference type="PANTHER" id="PTHR42800:SF2">
    <property type="entry name" value="INVERTASE-RELATED"/>
    <property type="match status" value="1"/>
</dbReference>
<dbReference type="InterPro" id="IPR013189">
    <property type="entry name" value="Glyco_hydro_32_C"/>
</dbReference>
<dbReference type="PANTHER" id="PTHR42800">
    <property type="entry name" value="EXOINULINASE INUD (AFU_ORTHOLOGUE AFUA_5G00480)"/>
    <property type="match status" value="1"/>
</dbReference>
<keyword evidence="2 4" id="KW-0378">Hydrolase</keyword>
<sequence length="512" mass="57507">MNDPNGMFRDANGTWHLYYQYNPSAIVAGNQHWGHATSTDLYYWVNQPIALFPPKKGWGIFSGSCVVDVNNTSGLFPNQTNGVIAIYTLNEVYENKTAGPQTQCLAYSRDGGYTFTTYEHNPVIDSTSTQFRDPKVTWYEDHWVLVVAWPYEFTIGIFTSPNLINWTHASNFSYAGMLGLQWECPNLMNMPYYDYEGHYKEHVWTMFVSINPGAPLGGSVMEYYPGTFNGTHFKSVDAAARWADFGKDNYAGHFFYGLPYEENPVFIAWASNWQYAQFTPTGREHWRSVMTLPRQTRLTKTERVGWKLINTPYFIQPILGETLASEKDHRNGTIMVDYSQVESNAIFFEANVTGIPKHNISDNATLNFTALSPVSGEYVRGGYFFGGDVPFYLDRGGAKAFDQVFFTDKFSINVLSQNGTWQLRGLIDRSIIEVFLNGGTDSGTALFFSEQPLTLLLITTANLPETVRVSIRVDAIDGGWSKMESEDGLVYGNQTKAATGSVNSKSLLLGGL</sequence>
<dbReference type="AlphaFoldDB" id="A0A166VG30"/>
<dbReference type="GO" id="GO:0004575">
    <property type="term" value="F:sucrose alpha-glucosidase activity"/>
    <property type="evidence" value="ECO:0007669"/>
    <property type="project" value="TreeGrafter"/>
</dbReference>
<dbReference type="InterPro" id="IPR023296">
    <property type="entry name" value="Glyco_hydro_beta-prop_sf"/>
</dbReference>
<protein>
    <submittedName>
        <fullName evidence="7">Beta-fructofuranosidase</fullName>
    </submittedName>
</protein>
<dbReference type="GO" id="GO:0005987">
    <property type="term" value="P:sucrose catabolic process"/>
    <property type="evidence" value="ECO:0007669"/>
    <property type="project" value="TreeGrafter"/>
</dbReference>
<feature type="domain" description="Glycosyl hydrolase family 32 C-terminal" evidence="6">
    <location>
        <begin position="391"/>
        <end position="452"/>
    </location>
</feature>
<gene>
    <name evidence="7" type="ORF">AAL_01088</name>
</gene>